<comment type="similarity">
    <text evidence="2">Belongs to the FPG family.</text>
</comment>
<dbReference type="PROSITE" id="PS51068">
    <property type="entry name" value="FPG_CAT"/>
    <property type="match status" value="1"/>
</dbReference>
<accession>A0A4Y7RGU2</accession>
<keyword evidence="5 13" id="KW-0863">Zinc-finger</keyword>
<evidence type="ECO:0000256" key="13">
    <source>
        <dbReference type="PROSITE-ProRule" id="PRU00391"/>
    </source>
</evidence>
<evidence type="ECO:0000256" key="7">
    <source>
        <dbReference type="ARBA" id="ARBA00022833"/>
    </source>
</evidence>
<evidence type="ECO:0000256" key="11">
    <source>
        <dbReference type="ARBA" id="ARBA00023268"/>
    </source>
</evidence>
<dbReference type="EMBL" id="QFGA01000001">
    <property type="protein sequence ID" value="TEB07922.1"/>
    <property type="molecule type" value="Genomic_DNA"/>
</dbReference>
<dbReference type="InterPro" id="IPR012319">
    <property type="entry name" value="FPG_cat"/>
</dbReference>
<keyword evidence="11" id="KW-0511">Multifunctional enzyme</keyword>
<dbReference type="InterPro" id="IPR010979">
    <property type="entry name" value="Ribosomal_uS13-like_H2TH"/>
</dbReference>
<keyword evidence="8" id="KW-0238">DNA-binding</keyword>
<evidence type="ECO:0000256" key="8">
    <source>
        <dbReference type="ARBA" id="ARBA00023125"/>
    </source>
</evidence>
<evidence type="ECO:0000256" key="9">
    <source>
        <dbReference type="ARBA" id="ARBA00023204"/>
    </source>
</evidence>
<reference evidence="16 17" key="1">
    <citation type="journal article" date="2018" name="Environ. Microbiol.">
        <title>Novel energy conservation strategies and behaviour of Pelotomaculum schinkii driving syntrophic propionate catabolism.</title>
        <authorList>
            <person name="Hidalgo-Ahumada C.A.P."/>
            <person name="Nobu M.K."/>
            <person name="Narihiro T."/>
            <person name="Tamaki H."/>
            <person name="Liu W.T."/>
            <person name="Kamagata Y."/>
            <person name="Stams A.J.M."/>
            <person name="Imachi H."/>
            <person name="Sousa D.Z."/>
        </authorList>
    </citation>
    <scope>NUCLEOTIDE SEQUENCE [LARGE SCALE GENOMIC DNA]</scope>
    <source>
        <strain evidence="16 17">HH</strain>
    </source>
</reference>
<dbReference type="Gene3D" id="1.10.8.50">
    <property type="match status" value="1"/>
</dbReference>
<evidence type="ECO:0000313" key="17">
    <source>
        <dbReference type="Proteomes" id="UP000298324"/>
    </source>
</evidence>
<proteinExistence type="inferred from homology"/>
<dbReference type="InterPro" id="IPR035937">
    <property type="entry name" value="FPG_N"/>
</dbReference>
<dbReference type="GO" id="GO:0003906">
    <property type="term" value="F:DNA-(apurinic or apyrimidinic site) endonuclease activity"/>
    <property type="evidence" value="ECO:0007669"/>
    <property type="project" value="InterPro"/>
</dbReference>
<evidence type="ECO:0000256" key="4">
    <source>
        <dbReference type="ARBA" id="ARBA00022763"/>
    </source>
</evidence>
<dbReference type="InterPro" id="IPR000214">
    <property type="entry name" value="Znf_DNA_glyclase/AP_lyase"/>
</dbReference>
<dbReference type="RefSeq" id="WP_190239700.1">
    <property type="nucleotide sequence ID" value="NZ_QFGA01000001.1"/>
</dbReference>
<dbReference type="Proteomes" id="UP000298324">
    <property type="component" value="Unassembled WGS sequence"/>
</dbReference>
<evidence type="ECO:0000256" key="1">
    <source>
        <dbReference type="ARBA" id="ARBA00001668"/>
    </source>
</evidence>
<comment type="catalytic activity">
    <reaction evidence="1">
        <text>Hydrolysis of DNA containing ring-opened 7-methylguanine residues, releasing 2,6-diamino-4-hydroxy-5-(N-methyl)formamidopyrimidine.</text>
        <dbReference type="EC" id="3.2.2.23"/>
    </reaction>
</comment>
<keyword evidence="3" id="KW-0479">Metal-binding</keyword>
<dbReference type="GO" id="GO:0006284">
    <property type="term" value="P:base-excision repair"/>
    <property type="evidence" value="ECO:0007669"/>
    <property type="project" value="InterPro"/>
</dbReference>
<organism evidence="16 17">
    <name type="scientific">Pelotomaculum schinkii</name>
    <dbReference type="NCBI Taxonomy" id="78350"/>
    <lineage>
        <taxon>Bacteria</taxon>
        <taxon>Bacillati</taxon>
        <taxon>Bacillota</taxon>
        <taxon>Clostridia</taxon>
        <taxon>Eubacteriales</taxon>
        <taxon>Desulfotomaculaceae</taxon>
        <taxon>Pelotomaculum</taxon>
    </lineage>
</organism>
<evidence type="ECO:0000259" key="14">
    <source>
        <dbReference type="PROSITE" id="PS51066"/>
    </source>
</evidence>
<keyword evidence="10" id="KW-0456">Lyase</keyword>
<dbReference type="GO" id="GO:0003684">
    <property type="term" value="F:damaged DNA binding"/>
    <property type="evidence" value="ECO:0007669"/>
    <property type="project" value="InterPro"/>
</dbReference>
<dbReference type="InterPro" id="IPR015886">
    <property type="entry name" value="H2TH_FPG"/>
</dbReference>
<dbReference type="SUPFAM" id="SSF81624">
    <property type="entry name" value="N-terminal domain of MutM-like DNA repair proteins"/>
    <property type="match status" value="1"/>
</dbReference>
<keyword evidence="17" id="KW-1185">Reference proteome</keyword>
<sequence length="276" mass="30134">MLEIPESTTIARQLNETVRGKTIRRVVASASPHKFAFYHGDPADYDALLTGQVVGDSFGIGAMVEIAAGNRRIVLGDGANLRYYDDSTKAPSKHQLLIELDDRSALVCSVQMYGSVLAFMDGEYDNKYYLVAKEKPQPLTDAFDSSYFDALYTGGAEKLSSKAFLATGQRIPGLGNGVLQDILFYAGIHPKRKMGTLSEKELDRMFHAVKDILAEMTSLRGRDTEKDLFGNSGGYKTILSKNTVGKPCSVCGAEIQKAAYMGGAVYWCPVCQPLTE</sequence>
<evidence type="ECO:0000256" key="5">
    <source>
        <dbReference type="ARBA" id="ARBA00022771"/>
    </source>
</evidence>
<evidence type="ECO:0000313" key="16">
    <source>
        <dbReference type="EMBL" id="TEB07922.1"/>
    </source>
</evidence>
<feature type="domain" description="FPG-type" evidence="14">
    <location>
        <begin position="227"/>
        <end position="273"/>
    </location>
</feature>
<keyword evidence="4" id="KW-0227">DNA damage</keyword>
<dbReference type="SUPFAM" id="SSF57716">
    <property type="entry name" value="Glucocorticoid receptor-like (DNA-binding domain)"/>
    <property type="match status" value="1"/>
</dbReference>
<dbReference type="Pfam" id="PF06831">
    <property type="entry name" value="H2TH"/>
    <property type="match status" value="1"/>
</dbReference>
<comment type="caution">
    <text evidence="16">The sequence shown here is derived from an EMBL/GenBank/DDBJ whole genome shotgun (WGS) entry which is preliminary data.</text>
</comment>
<dbReference type="PROSITE" id="PS51066">
    <property type="entry name" value="ZF_FPG_2"/>
    <property type="match status" value="1"/>
</dbReference>
<keyword evidence="6 16" id="KW-0378">Hydrolase</keyword>
<dbReference type="SUPFAM" id="SSF46946">
    <property type="entry name" value="S13-like H2TH domain"/>
    <property type="match status" value="1"/>
</dbReference>
<dbReference type="Gene3D" id="3.20.190.10">
    <property type="entry name" value="MutM-like, N-terminal"/>
    <property type="match status" value="1"/>
</dbReference>
<keyword evidence="7" id="KW-0862">Zinc</keyword>
<name>A0A4Y7RGU2_9FIRM</name>
<evidence type="ECO:0000259" key="15">
    <source>
        <dbReference type="PROSITE" id="PS51068"/>
    </source>
</evidence>
<dbReference type="GO" id="GO:0016829">
    <property type="term" value="F:lyase activity"/>
    <property type="evidence" value="ECO:0007669"/>
    <property type="project" value="UniProtKB-KW"/>
</dbReference>
<dbReference type="PANTHER" id="PTHR22993">
    <property type="entry name" value="FORMAMIDOPYRIMIDINE-DNA GLYCOSYLASE"/>
    <property type="match status" value="1"/>
</dbReference>
<evidence type="ECO:0000256" key="6">
    <source>
        <dbReference type="ARBA" id="ARBA00022801"/>
    </source>
</evidence>
<dbReference type="EC" id="3.2.2.23" evidence="16"/>
<dbReference type="SMART" id="SM01232">
    <property type="entry name" value="H2TH"/>
    <property type="match status" value="1"/>
</dbReference>
<dbReference type="GO" id="GO:0034039">
    <property type="term" value="F:8-oxo-7,8-dihydroguanine DNA N-glycosylase activity"/>
    <property type="evidence" value="ECO:0007669"/>
    <property type="project" value="TreeGrafter"/>
</dbReference>
<keyword evidence="12 16" id="KW-0326">Glycosidase</keyword>
<dbReference type="GO" id="GO:0008270">
    <property type="term" value="F:zinc ion binding"/>
    <property type="evidence" value="ECO:0007669"/>
    <property type="project" value="UniProtKB-KW"/>
</dbReference>
<evidence type="ECO:0000256" key="3">
    <source>
        <dbReference type="ARBA" id="ARBA00022723"/>
    </source>
</evidence>
<evidence type="ECO:0000256" key="10">
    <source>
        <dbReference type="ARBA" id="ARBA00023239"/>
    </source>
</evidence>
<protein>
    <submittedName>
        <fullName evidence="16">Formamidopyrimidine-DNA glycosylase</fullName>
        <ecNumber evidence="16">3.2.2.23</ecNumber>
    </submittedName>
</protein>
<evidence type="ECO:0000256" key="12">
    <source>
        <dbReference type="ARBA" id="ARBA00023295"/>
    </source>
</evidence>
<feature type="domain" description="Formamidopyrimidine-DNA glycosylase catalytic" evidence="15">
    <location>
        <begin position="2"/>
        <end position="154"/>
    </location>
</feature>
<gene>
    <name evidence="16" type="primary">mutM_1</name>
    <name evidence="16" type="ORF">Psch_01477</name>
</gene>
<keyword evidence="9" id="KW-0234">DNA repair</keyword>
<dbReference type="AlphaFoldDB" id="A0A4Y7RGU2"/>
<dbReference type="PANTHER" id="PTHR22993:SF9">
    <property type="entry name" value="FORMAMIDOPYRIMIDINE-DNA GLYCOSYLASE"/>
    <property type="match status" value="1"/>
</dbReference>
<evidence type="ECO:0000256" key="2">
    <source>
        <dbReference type="ARBA" id="ARBA00009409"/>
    </source>
</evidence>